<reference evidence="1 2" key="1">
    <citation type="submission" date="2019-02" db="EMBL/GenBank/DDBJ databases">
        <title>Planctomycetal bacteria perform biofilm scaping via a novel small molecule.</title>
        <authorList>
            <person name="Jeske O."/>
            <person name="Boedeker C."/>
            <person name="Wiegand S."/>
            <person name="Breitling P."/>
            <person name="Kallscheuer N."/>
            <person name="Jogler M."/>
            <person name="Rohde M."/>
            <person name="Petersen J."/>
            <person name="Medema M.H."/>
            <person name="Surup F."/>
            <person name="Jogler C."/>
        </authorList>
    </citation>
    <scope>NUCLEOTIDE SEQUENCE [LARGE SCALE GENOMIC DNA]</scope>
    <source>
        <strain evidence="1 2">Mal15</strain>
    </source>
</reference>
<keyword evidence="2" id="KW-1185">Reference proteome</keyword>
<evidence type="ECO:0000313" key="1">
    <source>
        <dbReference type="EMBL" id="QEG01419.1"/>
    </source>
</evidence>
<proteinExistence type="predicted"/>
<accession>A0A5B9MJN5</accession>
<dbReference type="KEGG" id="smam:Mal15_54950"/>
<dbReference type="EMBL" id="CP036264">
    <property type="protein sequence ID" value="QEG01419.1"/>
    <property type="molecule type" value="Genomic_DNA"/>
</dbReference>
<name>A0A5B9MJN5_9BACT</name>
<gene>
    <name evidence="1" type="ORF">Mal15_54950</name>
</gene>
<evidence type="ECO:0000313" key="2">
    <source>
        <dbReference type="Proteomes" id="UP000321353"/>
    </source>
</evidence>
<organism evidence="1 2">
    <name type="scientific">Stieleria maiorica</name>
    <dbReference type="NCBI Taxonomy" id="2795974"/>
    <lineage>
        <taxon>Bacteria</taxon>
        <taxon>Pseudomonadati</taxon>
        <taxon>Planctomycetota</taxon>
        <taxon>Planctomycetia</taxon>
        <taxon>Pirellulales</taxon>
        <taxon>Pirellulaceae</taxon>
        <taxon>Stieleria</taxon>
    </lineage>
</organism>
<dbReference type="Proteomes" id="UP000321353">
    <property type="component" value="Chromosome"/>
</dbReference>
<sequence>MQNAGWLRAVIAALVSTKFAGHDSLFFCFLALPMMGSTGKTTDGCFQGENEDSNNNAVHTKPPITRFANGERVSGGSVTAAVHTANRRPAATAHLFSVSLRDVYGFTFIHGLIDAPEVGDVADE</sequence>
<protein>
    <submittedName>
        <fullName evidence="1">Uncharacterized protein</fullName>
    </submittedName>
</protein>
<dbReference type="AlphaFoldDB" id="A0A5B9MJN5"/>